<accession>A0ACB8DKA7</accession>
<evidence type="ECO:0000313" key="1">
    <source>
        <dbReference type="EMBL" id="KAH7970988.1"/>
    </source>
</evidence>
<gene>
    <name evidence="1" type="ORF">HPB49_017597</name>
</gene>
<dbReference type="Proteomes" id="UP000821865">
    <property type="component" value="Chromosome 11"/>
</dbReference>
<sequence length="172" mass="20134">MTLDLVLEQFYSIYDALHKRNLRVVKPHATSGNTWWTPQLAAERSRVRAMRRRLQRTRDRDLRYVFRLQYARAFACYKRNIRHIKDTFDRSLCQELTSRNLFGQPFKLAFAKLSPPTHLPPLIQSDGNLTSSVLNSAALLLRVHVGFDDPAEGQRLSSSREMCRRRSVPLHR</sequence>
<organism evidence="1 2">
    <name type="scientific">Dermacentor silvarum</name>
    <name type="common">Tick</name>
    <dbReference type="NCBI Taxonomy" id="543639"/>
    <lineage>
        <taxon>Eukaryota</taxon>
        <taxon>Metazoa</taxon>
        <taxon>Ecdysozoa</taxon>
        <taxon>Arthropoda</taxon>
        <taxon>Chelicerata</taxon>
        <taxon>Arachnida</taxon>
        <taxon>Acari</taxon>
        <taxon>Parasitiformes</taxon>
        <taxon>Ixodida</taxon>
        <taxon>Ixodoidea</taxon>
        <taxon>Ixodidae</taxon>
        <taxon>Rhipicephalinae</taxon>
        <taxon>Dermacentor</taxon>
    </lineage>
</organism>
<proteinExistence type="predicted"/>
<dbReference type="EMBL" id="CM023480">
    <property type="protein sequence ID" value="KAH7970988.1"/>
    <property type="molecule type" value="Genomic_DNA"/>
</dbReference>
<name>A0ACB8DKA7_DERSI</name>
<keyword evidence="2" id="KW-1185">Reference proteome</keyword>
<comment type="caution">
    <text evidence="1">The sequence shown here is derived from an EMBL/GenBank/DDBJ whole genome shotgun (WGS) entry which is preliminary data.</text>
</comment>
<evidence type="ECO:0000313" key="2">
    <source>
        <dbReference type="Proteomes" id="UP000821865"/>
    </source>
</evidence>
<reference evidence="1" key="1">
    <citation type="submission" date="2020-05" db="EMBL/GenBank/DDBJ databases">
        <title>Large-scale comparative analyses of tick genomes elucidate their genetic diversity and vector capacities.</title>
        <authorList>
            <person name="Jia N."/>
            <person name="Wang J."/>
            <person name="Shi W."/>
            <person name="Du L."/>
            <person name="Sun Y."/>
            <person name="Zhan W."/>
            <person name="Jiang J."/>
            <person name="Wang Q."/>
            <person name="Zhang B."/>
            <person name="Ji P."/>
            <person name="Sakyi L.B."/>
            <person name="Cui X."/>
            <person name="Yuan T."/>
            <person name="Jiang B."/>
            <person name="Yang W."/>
            <person name="Lam T.T.-Y."/>
            <person name="Chang Q."/>
            <person name="Ding S."/>
            <person name="Wang X."/>
            <person name="Zhu J."/>
            <person name="Ruan X."/>
            <person name="Zhao L."/>
            <person name="Wei J."/>
            <person name="Que T."/>
            <person name="Du C."/>
            <person name="Cheng J."/>
            <person name="Dai P."/>
            <person name="Han X."/>
            <person name="Huang E."/>
            <person name="Gao Y."/>
            <person name="Liu J."/>
            <person name="Shao H."/>
            <person name="Ye R."/>
            <person name="Li L."/>
            <person name="Wei W."/>
            <person name="Wang X."/>
            <person name="Wang C."/>
            <person name="Yang T."/>
            <person name="Huo Q."/>
            <person name="Li W."/>
            <person name="Guo W."/>
            <person name="Chen H."/>
            <person name="Zhou L."/>
            <person name="Ni X."/>
            <person name="Tian J."/>
            <person name="Zhou Y."/>
            <person name="Sheng Y."/>
            <person name="Liu T."/>
            <person name="Pan Y."/>
            <person name="Xia L."/>
            <person name="Li J."/>
            <person name="Zhao F."/>
            <person name="Cao W."/>
        </authorList>
    </citation>
    <scope>NUCLEOTIDE SEQUENCE</scope>
    <source>
        <strain evidence="1">Dsil-2018</strain>
    </source>
</reference>
<protein>
    <submittedName>
        <fullName evidence="1">Uncharacterized protein</fullName>
    </submittedName>
</protein>